<name>A0A1X6PAJ9_PORUM</name>
<organism evidence="2 3">
    <name type="scientific">Porphyra umbilicalis</name>
    <name type="common">Purple laver</name>
    <name type="synonym">Red alga</name>
    <dbReference type="NCBI Taxonomy" id="2786"/>
    <lineage>
        <taxon>Eukaryota</taxon>
        <taxon>Rhodophyta</taxon>
        <taxon>Bangiophyceae</taxon>
        <taxon>Bangiales</taxon>
        <taxon>Bangiaceae</taxon>
        <taxon>Porphyra</taxon>
    </lineage>
</organism>
<evidence type="ECO:0008006" key="4">
    <source>
        <dbReference type="Google" id="ProtNLM"/>
    </source>
</evidence>
<gene>
    <name evidence="2" type="ORF">BU14_0138s0009</name>
</gene>
<evidence type="ECO:0000256" key="1">
    <source>
        <dbReference type="SAM" id="SignalP"/>
    </source>
</evidence>
<feature type="chain" id="PRO_5012326778" description="Pherophorin domain-containing protein" evidence="1">
    <location>
        <begin position="33"/>
        <end position="357"/>
    </location>
</feature>
<dbReference type="AlphaFoldDB" id="A0A1X6PAJ9"/>
<dbReference type="Proteomes" id="UP000218209">
    <property type="component" value="Unassembled WGS sequence"/>
</dbReference>
<feature type="signal peptide" evidence="1">
    <location>
        <begin position="1"/>
        <end position="32"/>
    </location>
</feature>
<accession>A0A1X6PAJ9</accession>
<keyword evidence="1" id="KW-0732">Signal</keyword>
<sequence>MVFRALCSAATATTATAVLLGAVLSGVAPAAAAPASTGAELPTTDRWGLIPLPGCEAETQRFIVDYIDKRCLPDSSTPSYVYEFAKTTLEIFKDVEKANCATTSWQRWTLANNIQWLMAAGTCGAPYTSIPEYDAGAYTCHTMSGCSDLLDEFEEDFVKHRCVPKGNNDLDEFAKSLLEVFKLVEKDNCCVVRSQKRRLAADLAVLGSYSHCGGFSSVSRFAAAPPAPPALAAGGDGAAAAVAAPTARLPFADAPSAVGGRAAVGGGSRRGAPTAAVLPSTSVRLHFSFENVNPGDTPTGECCGGFPHNNQCCSKWCGPVAAYLSALVVTTDDCCVAPMLWPKSNWCGTLGNFPWRA</sequence>
<evidence type="ECO:0000313" key="2">
    <source>
        <dbReference type="EMBL" id="OSX77663.1"/>
    </source>
</evidence>
<evidence type="ECO:0000313" key="3">
    <source>
        <dbReference type="Proteomes" id="UP000218209"/>
    </source>
</evidence>
<proteinExistence type="predicted"/>
<dbReference type="EMBL" id="KV918831">
    <property type="protein sequence ID" value="OSX77663.1"/>
    <property type="molecule type" value="Genomic_DNA"/>
</dbReference>
<reference evidence="2 3" key="1">
    <citation type="submission" date="2017-03" db="EMBL/GenBank/DDBJ databases">
        <title>WGS assembly of Porphyra umbilicalis.</title>
        <authorList>
            <person name="Brawley S.H."/>
            <person name="Blouin N.A."/>
            <person name="Ficko-Blean E."/>
            <person name="Wheeler G.L."/>
            <person name="Lohr M."/>
            <person name="Goodson H.V."/>
            <person name="Jenkins J.W."/>
            <person name="Blaby-Haas C.E."/>
            <person name="Helliwell K.E."/>
            <person name="Chan C."/>
            <person name="Marriage T."/>
            <person name="Bhattacharya D."/>
            <person name="Klein A.S."/>
            <person name="Badis Y."/>
            <person name="Brodie J."/>
            <person name="Cao Y."/>
            <person name="Collen J."/>
            <person name="Dittami S.M."/>
            <person name="Gachon C.M."/>
            <person name="Green B.R."/>
            <person name="Karpowicz S."/>
            <person name="Kim J.W."/>
            <person name="Kudahl U."/>
            <person name="Lin S."/>
            <person name="Michel G."/>
            <person name="Mittag M."/>
            <person name="Olson B.J."/>
            <person name="Pangilinan J."/>
            <person name="Peng Y."/>
            <person name="Qiu H."/>
            <person name="Shu S."/>
            <person name="Singer J.T."/>
            <person name="Smith A.G."/>
            <person name="Sprecher B.N."/>
            <person name="Wagner V."/>
            <person name="Wang W."/>
            <person name="Wang Z.-Y."/>
            <person name="Yan J."/>
            <person name="Yarish C."/>
            <person name="Zoeuner-Riek S."/>
            <person name="Zhuang Y."/>
            <person name="Zou Y."/>
            <person name="Lindquist E.A."/>
            <person name="Grimwood J."/>
            <person name="Barry K."/>
            <person name="Rokhsar D.S."/>
            <person name="Schmutz J."/>
            <person name="Stiller J.W."/>
            <person name="Grossman A.R."/>
            <person name="Prochnik S.E."/>
        </authorList>
    </citation>
    <scope>NUCLEOTIDE SEQUENCE [LARGE SCALE GENOMIC DNA]</scope>
    <source>
        <strain evidence="2">4086291</strain>
    </source>
</reference>
<protein>
    <recommendedName>
        <fullName evidence="4">Pherophorin domain-containing protein</fullName>
    </recommendedName>
</protein>
<keyword evidence="3" id="KW-1185">Reference proteome</keyword>